<dbReference type="PROSITE" id="PS51384">
    <property type="entry name" value="FAD_FR"/>
    <property type="match status" value="1"/>
</dbReference>
<accession>A0ABS0P9P8</accession>
<evidence type="ECO:0000313" key="3">
    <source>
        <dbReference type="EMBL" id="MBH5390037.1"/>
    </source>
</evidence>
<dbReference type="Pfam" id="PF04954">
    <property type="entry name" value="SIP"/>
    <property type="match status" value="1"/>
</dbReference>
<dbReference type="PANTHER" id="PTHR30157">
    <property type="entry name" value="FERRIC REDUCTASE, NADPH-DEPENDENT"/>
    <property type="match status" value="1"/>
</dbReference>
<evidence type="ECO:0000313" key="4">
    <source>
        <dbReference type="Proteomes" id="UP001194539"/>
    </source>
</evidence>
<comment type="similarity">
    <text evidence="1">Belongs to the SIP oxidoreductase family.</text>
</comment>
<dbReference type="InterPro" id="IPR013113">
    <property type="entry name" value="SIP_FAD-bd"/>
</dbReference>
<dbReference type="Pfam" id="PF08021">
    <property type="entry name" value="FAD_binding_9"/>
    <property type="match status" value="1"/>
</dbReference>
<dbReference type="InterPro" id="IPR039374">
    <property type="entry name" value="SIP_fam"/>
</dbReference>
<protein>
    <submittedName>
        <fullName evidence="3">Siderophore-interacting protein</fullName>
    </submittedName>
</protein>
<gene>
    <name evidence="3" type="ORF">H1B27_27680</name>
</gene>
<organism evidence="3 4">
    <name type="scientific">Bradyrhizobium diversitatis</name>
    <dbReference type="NCBI Taxonomy" id="2755406"/>
    <lineage>
        <taxon>Bacteria</taxon>
        <taxon>Pseudomonadati</taxon>
        <taxon>Pseudomonadota</taxon>
        <taxon>Alphaproteobacteria</taxon>
        <taxon>Hyphomicrobiales</taxon>
        <taxon>Nitrobacteraceae</taxon>
        <taxon>Bradyrhizobium</taxon>
    </lineage>
</organism>
<dbReference type="Gene3D" id="2.40.30.10">
    <property type="entry name" value="Translation factors"/>
    <property type="match status" value="1"/>
</dbReference>
<dbReference type="InterPro" id="IPR039261">
    <property type="entry name" value="FNR_nucleotide-bd"/>
</dbReference>
<dbReference type="InterPro" id="IPR017938">
    <property type="entry name" value="Riboflavin_synthase-like_b-brl"/>
</dbReference>
<sequence length="227" mass="24096">MLLQWLMRPARIAGIEVLSPRFRSIALEGDALKDRAWTVGQKIQVAMGSGLSARTYTPMSWDAEKGRTTLLAFAHGSGPGSRWASSLQEGDMCWLFGPRRSLEPSAGEPPIVLFGDETSFGLASALRESRQAGGTIHVFEVSDAAEASPVLAAIGLASATLIARSAEDAHLAAVEAELLRFSASAHFVLTGKASSIQRISRALKAAGVATSRMRTKAYWAPGKTGLD</sequence>
<proteinExistence type="inferred from homology"/>
<dbReference type="SUPFAM" id="SSF63380">
    <property type="entry name" value="Riboflavin synthase domain-like"/>
    <property type="match status" value="1"/>
</dbReference>
<dbReference type="InterPro" id="IPR007037">
    <property type="entry name" value="SIP_rossman_dom"/>
</dbReference>
<comment type="caution">
    <text evidence="3">The sequence shown here is derived from an EMBL/GenBank/DDBJ whole genome shotgun (WGS) entry which is preliminary data.</text>
</comment>
<evidence type="ECO:0000256" key="1">
    <source>
        <dbReference type="ARBA" id="ARBA00035644"/>
    </source>
</evidence>
<keyword evidence="4" id="KW-1185">Reference proteome</keyword>
<dbReference type="CDD" id="cd06193">
    <property type="entry name" value="siderophore_interacting"/>
    <property type="match status" value="1"/>
</dbReference>
<reference evidence="3 4" key="1">
    <citation type="submission" date="2020-07" db="EMBL/GenBank/DDBJ databases">
        <title>Bradyrhizobium diversity isolated from nodules of indigenous legumes of Western Australia.</title>
        <authorList>
            <person name="Klepa M.S."/>
        </authorList>
    </citation>
    <scope>NUCLEOTIDE SEQUENCE [LARGE SCALE GENOMIC DNA]</scope>
    <source>
        <strain evidence="3 4">CNPSo 4019</strain>
    </source>
</reference>
<dbReference type="Proteomes" id="UP001194539">
    <property type="component" value="Unassembled WGS sequence"/>
</dbReference>
<dbReference type="InterPro" id="IPR017927">
    <property type="entry name" value="FAD-bd_FR_type"/>
</dbReference>
<evidence type="ECO:0000259" key="2">
    <source>
        <dbReference type="PROSITE" id="PS51384"/>
    </source>
</evidence>
<feature type="domain" description="FAD-binding FR-type" evidence="2">
    <location>
        <begin position="5"/>
        <end position="105"/>
    </location>
</feature>
<dbReference type="PANTHER" id="PTHR30157:SF0">
    <property type="entry name" value="NADPH-DEPENDENT FERRIC-CHELATE REDUCTASE"/>
    <property type="match status" value="1"/>
</dbReference>
<dbReference type="EMBL" id="JACEGD010000028">
    <property type="protein sequence ID" value="MBH5390037.1"/>
    <property type="molecule type" value="Genomic_DNA"/>
</dbReference>
<name>A0ABS0P9P8_9BRAD</name>
<dbReference type="Gene3D" id="3.40.50.80">
    <property type="entry name" value="Nucleotide-binding domain of ferredoxin-NADP reductase (FNR) module"/>
    <property type="match status" value="1"/>
</dbReference>